<feature type="coiled-coil region" evidence="1">
    <location>
        <begin position="248"/>
        <end position="275"/>
    </location>
</feature>
<accession>A0A9P6JMZ6</accession>
<keyword evidence="4" id="KW-1185">Reference proteome</keyword>
<feature type="transmembrane region" description="Helical" evidence="2">
    <location>
        <begin position="280"/>
        <end position="308"/>
    </location>
</feature>
<dbReference type="OrthoDB" id="3173702at2759"/>
<dbReference type="AlphaFoldDB" id="A0A9P6JMZ6"/>
<dbReference type="EMBL" id="MU157873">
    <property type="protein sequence ID" value="KAF9526323.1"/>
    <property type="molecule type" value="Genomic_DNA"/>
</dbReference>
<name>A0A9P6JMZ6_9AGAR</name>
<organism evidence="3 4">
    <name type="scientific">Crepidotus variabilis</name>
    <dbReference type="NCBI Taxonomy" id="179855"/>
    <lineage>
        <taxon>Eukaryota</taxon>
        <taxon>Fungi</taxon>
        <taxon>Dikarya</taxon>
        <taxon>Basidiomycota</taxon>
        <taxon>Agaricomycotina</taxon>
        <taxon>Agaricomycetes</taxon>
        <taxon>Agaricomycetidae</taxon>
        <taxon>Agaricales</taxon>
        <taxon>Agaricineae</taxon>
        <taxon>Crepidotaceae</taxon>
        <taxon>Crepidotus</taxon>
    </lineage>
</organism>
<evidence type="ECO:0000313" key="4">
    <source>
        <dbReference type="Proteomes" id="UP000807306"/>
    </source>
</evidence>
<keyword evidence="1" id="KW-0175">Coiled coil</keyword>
<keyword evidence="2" id="KW-1133">Transmembrane helix</keyword>
<comment type="caution">
    <text evidence="3">The sequence shown here is derived from an EMBL/GenBank/DDBJ whole genome shotgun (WGS) entry which is preliminary data.</text>
</comment>
<gene>
    <name evidence="3" type="ORF">CPB83DRAFT_858163</name>
</gene>
<protein>
    <submittedName>
        <fullName evidence="3">Uncharacterized protein</fullName>
    </submittedName>
</protein>
<evidence type="ECO:0000313" key="3">
    <source>
        <dbReference type="EMBL" id="KAF9526323.1"/>
    </source>
</evidence>
<keyword evidence="2" id="KW-0472">Membrane</keyword>
<reference evidence="3" key="1">
    <citation type="submission" date="2020-11" db="EMBL/GenBank/DDBJ databases">
        <authorList>
            <consortium name="DOE Joint Genome Institute"/>
            <person name="Ahrendt S."/>
            <person name="Riley R."/>
            <person name="Andreopoulos W."/>
            <person name="Labutti K."/>
            <person name="Pangilinan J."/>
            <person name="Ruiz-Duenas F.J."/>
            <person name="Barrasa J.M."/>
            <person name="Sanchez-Garcia M."/>
            <person name="Camarero S."/>
            <person name="Miyauchi S."/>
            <person name="Serrano A."/>
            <person name="Linde D."/>
            <person name="Babiker R."/>
            <person name="Drula E."/>
            <person name="Ayuso-Fernandez I."/>
            <person name="Pacheco R."/>
            <person name="Padilla G."/>
            <person name="Ferreira P."/>
            <person name="Barriuso J."/>
            <person name="Kellner H."/>
            <person name="Castanera R."/>
            <person name="Alfaro M."/>
            <person name="Ramirez L."/>
            <person name="Pisabarro A.G."/>
            <person name="Kuo A."/>
            <person name="Tritt A."/>
            <person name="Lipzen A."/>
            <person name="He G."/>
            <person name="Yan M."/>
            <person name="Ng V."/>
            <person name="Cullen D."/>
            <person name="Martin F."/>
            <person name="Rosso M.-N."/>
            <person name="Henrissat B."/>
            <person name="Hibbett D."/>
            <person name="Martinez A.T."/>
            <person name="Grigoriev I.V."/>
        </authorList>
    </citation>
    <scope>NUCLEOTIDE SEQUENCE</scope>
    <source>
        <strain evidence="3">CBS 506.95</strain>
    </source>
</reference>
<dbReference type="Proteomes" id="UP000807306">
    <property type="component" value="Unassembled WGS sequence"/>
</dbReference>
<sequence length="449" mass="49558">MSPDPLINALSDGLVELFLATLRHANSAAVKPVASPPPLYTPLYDKKSYPGLGLPSYSGVDRKPTELEADFHTLADVAKKHERNNPGDIHDRLVESLKQVNAEETLKNLTNHILELKVSFGKISVALGQVDDKNYRKKSDSSTNEERIEKFRPTWDKIHKDFDSLIWASQDVAMDAATHAKVFHDILLPILKDNTLPLSRKKEELRSYILNLEKSEAVAEKMTNSFTALPHRIRAVKIRVGVALKAVGEHQDTRIRDLNKEIDELELRIRKYSNLGRTAMWVGAGGAAAMGVGVLLSLTGVLAPFAIFSFWAGKTAMKGAVIGKAATSGLEYAAEKERDRKIYERDQLIKARTNLDLNGIQAQVDQAFAESEGLCSRLNAIGTVWGVIRTESQLILDSMIKAGNAKTRWSFEPLTEKVCGNAYAQLGEVLVSYSQSITLLSQLCPTIGP</sequence>
<dbReference type="Gene3D" id="1.20.1170.10">
    <property type="match status" value="1"/>
</dbReference>
<evidence type="ECO:0000256" key="2">
    <source>
        <dbReference type="SAM" id="Phobius"/>
    </source>
</evidence>
<proteinExistence type="predicted"/>
<evidence type="ECO:0000256" key="1">
    <source>
        <dbReference type="SAM" id="Coils"/>
    </source>
</evidence>
<keyword evidence="2" id="KW-0812">Transmembrane</keyword>